<evidence type="ECO:0000313" key="5">
    <source>
        <dbReference type="EMBL" id="KJA20573.1"/>
    </source>
</evidence>
<dbReference type="InterPro" id="IPR048564">
    <property type="entry name" value="CYNS_N"/>
</dbReference>
<evidence type="ECO:0000256" key="1">
    <source>
        <dbReference type="ARBA" id="ARBA00003561"/>
    </source>
</evidence>
<dbReference type="SUPFAM" id="SSF47413">
    <property type="entry name" value="lambda repressor-like DNA-binding domains"/>
    <property type="match status" value="1"/>
</dbReference>
<feature type="domain" description="Cyanate lyase C-terminal" evidence="4">
    <location>
        <begin position="92"/>
        <end position="164"/>
    </location>
</feature>
<comment type="function">
    <text evidence="1 3">Catalyzes the reaction of cyanate with bicarbonate to produce ammonia and carbon dioxide.</text>
</comment>
<dbReference type="InterPro" id="IPR003712">
    <property type="entry name" value="Cyanate_lyase_C"/>
</dbReference>
<dbReference type="PRINTS" id="PR01693">
    <property type="entry name" value="CYANASE"/>
</dbReference>
<dbReference type="Pfam" id="PF02560">
    <property type="entry name" value="Cyanate_lyase"/>
    <property type="match status" value="1"/>
</dbReference>
<accession>A0A0D2MB12</accession>
<sequence length="164" mass="18176">MSQITAALPLATQPYSDLPPIIGQLLEAKARKGLTFDQIAKEIGKDEVWLAAAFYGQAKFTEDELRKVAAIVGVPVEAALGALGDHWYPYRGIGPIPPKDPVLYRLFEGFLVYGHAIKAIIHEKFGDGIMSMIDCKVHVERKPDPKGDRVVLTFDGKFLHYAVW</sequence>
<dbReference type="NCBIfam" id="NF002773">
    <property type="entry name" value="PRK02866.1"/>
    <property type="match status" value="1"/>
</dbReference>
<dbReference type="NCBIfam" id="TIGR00673">
    <property type="entry name" value="cynS"/>
    <property type="match status" value="1"/>
</dbReference>
<feature type="active site" evidence="3">
    <location>
        <position position="108"/>
    </location>
</feature>
<feature type="active site" evidence="3">
    <location>
        <position position="131"/>
    </location>
</feature>
<dbReference type="OMA" id="YELVMIN"/>
<keyword evidence="6" id="KW-1185">Reference proteome</keyword>
<comment type="catalytic activity">
    <reaction evidence="3">
        <text>cyanate + hydrogencarbonate + 3 H(+) = NH4(+) + 2 CO2</text>
        <dbReference type="Rhea" id="RHEA:11120"/>
        <dbReference type="ChEBI" id="CHEBI:15378"/>
        <dbReference type="ChEBI" id="CHEBI:16526"/>
        <dbReference type="ChEBI" id="CHEBI:17544"/>
        <dbReference type="ChEBI" id="CHEBI:28938"/>
        <dbReference type="ChEBI" id="CHEBI:29195"/>
        <dbReference type="EC" id="4.2.1.104"/>
    </reaction>
</comment>
<evidence type="ECO:0000256" key="3">
    <source>
        <dbReference type="HAMAP-Rule" id="MF_03139"/>
    </source>
</evidence>
<keyword evidence="2 3" id="KW-0456">Lyase</keyword>
<dbReference type="InterPro" id="IPR008076">
    <property type="entry name" value="Cyanase"/>
</dbReference>
<dbReference type="InterPro" id="IPR036581">
    <property type="entry name" value="Cyanate_lyase_C_sf"/>
</dbReference>
<dbReference type="EMBL" id="KN817566">
    <property type="protein sequence ID" value="KJA20573.1"/>
    <property type="molecule type" value="Genomic_DNA"/>
</dbReference>
<dbReference type="STRING" id="945553.A0A0D2MB12"/>
<dbReference type="Proteomes" id="UP000054270">
    <property type="component" value="Unassembled WGS sequence"/>
</dbReference>
<dbReference type="CDD" id="cd00559">
    <property type="entry name" value="Cyanase_C"/>
    <property type="match status" value="1"/>
</dbReference>
<dbReference type="SMART" id="SM01116">
    <property type="entry name" value="Cyanate_lyase"/>
    <property type="match status" value="1"/>
</dbReference>
<gene>
    <name evidence="3" type="primary">cyn1</name>
    <name evidence="5" type="ORF">HYPSUDRAFT_68443</name>
</gene>
<dbReference type="Gene3D" id="1.10.260.40">
    <property type="entry name" value="lambda repressor-like DNA-binding domains"/>
    <property type="match status" value="1"/>
</dbReference>
<dbReference type="GO" id="GO:0008824">
    <property type="term" value="F:cyanate hydratase activity"/>
    <property type="evidence" value="ECO:0007669"/>
    <property type="project" value="UniProtKB-UniRule"/>
</dbReference>
<dbReference type="InterPro" id="IPR010982">
    <property type="entry name" value="Lambda_DNA-bd_dom_sf"/>
</dbReference>
<dbReference type="PIRSF" id="PIRSF001263">
    <property type="entry name" value="Cyanate_hydratas"/>
    <property type="match status" value="1"/>
</dbReference>
<evidence type="ECO:0000313" key="6">
    <source>
        <dbReference type="Proteomes" id="UP000054270"/>
    </source>
</evidence>
<feature type="active site" evidence="3">
    <location>
        <position position="105"/>
    </location>
</feature>
<dbReference type="HAMAP" id="MF_00535">
    <property type="entry name" value="Cyanate_hydrat"/>
    <property type="match status" value="1"/>
</dbReference>
<dbReference type="AlphaFoldDB" id="A0A0D2MB12"/>
<dbReference type="Gene3D" id="3.30.1160.10">
    <property type="entry name" value="Cyanate lyase, C-terminal domain"/>
    <property type="match status" value="1"/>
</dbReference>
<dbReference type="EC" id="4.2.1.104" evidence="3"/>
<dbReference type="SUPFAM" id="SSF55234">
    <property type="entry name" value="Cyanase C-terminal domain"/>
    <property type="match status" value="1"/>
</dbReference>
<proteinExistence type="inferred from homology"/>
<organism evidence="5 6">
    <name type="scientific">Hypholoma sublateritium (strain FD-334 SS-4)</name>
    <dbReference type="NCBI Taxonomy" id="945553"/>
    <lineage>
        <taxon>Eukaryota</taxon>
        <taxon>Fungi</taxon>
        <taxon>Dikarya</taxon>
        <taxon>Basidiomycota</taxon>
        <taxon>Agaricomycotina</taxon>
        <taxon>Agaricomycetes</taxon>
        <taxon>Agaricomycetidae</taxon>
        <taxon>Agaricales</taxon>
        <taxon>Agaricineae</taxon>
        <taxon>Strophariaceae</taxon>
        <taxon>Hypholoma</taxon>
    </lineage>
</organism>
<evidence type="ECO:0000256" key="2">
    <source>
        <dbReference type="ARBA" id="ARBA00023239"/>
    </source>
</evidence>
<evidence type="ECO:0000259" key="4">
    <source>
        <dbReference type="SMART" id="SM01116"/>
    </source>
</evidence>
<dbReference type="PANTHER" id="PTHR34186">
    <property type="entry name" value="CYANATE HYDRATASE"/>
    <property type="match status" value="1"/>
</dbReference>
<dbReference type="GO" id="GO:0003677">
    <property type="term" value="F:DNA binding"/>
    <property type="evidence" value="ECO:0007669"/>
    <property type="project" value="InterPro"/>
</dbReference>
<comment type="similarity">
    <text evidence="3">Belongs to the cyanase family.</text>
</comment>
<dbReference type="PANTHER" id="PTHR34186:SF2">
    <property type="entry name" value="CYANATE HYDRATASE"/>
    <property type="match status" value="1"/>
</dbReference>
<reference evidence="6" key="1">
    <citation type="submission" date="2014-04" db="EMBL/GenBank/DDBJ databases">
        <title>Evolutionary Origins and Diversification of the Mycorrhizal Mutualists.</title>
        <authorList>
            <consortium name="DOE Joint Genome Institute"/>
            <consortium name="Mycorrhizal Genomics Consortium"/>
            <person name="Kohler A."/>
            <person name="Kuo A."/>
            <person name="Nagy L.G."/>
            <person name="Floudas D."/>
            <person name="Copeland A."/>
            <person name="Barry K.W."/>
            <person name="Cichocki N."/>
            <person name="Veneault-Fourrey C."/>
            <person name="LaButti K."/>
            <person name="Lindquist E.A."/>
            <person name="Lipzen A."/>
            <person name="Lundell T."/>
            <person name="Morin E."/>
            <person name="Murat C."/>
            <person name="Riley R."/>
            <person name="Ohm R."/>
            <person name="Sun H."/>
            <person name="Tunlid A."/>
            <person name="Henrissat B."/>
            <person name="Grigoriev I.V."/>
            <person name="Hibbett D.S."/>
            <person name="Martin F."/>
        </authorList>
    </citation>
    <scope>NUCLEOTIDE SEQUENCE [LARGE SCALE GENOMIC DNA]</scope>
    <source>
        <strain evidence="6">FD-334 SS-4</strain>
    </source>
</reference>
<name>A0A0D2MB12_HYPSF</name>
<protein>
    <recommendedName>
        <fullName evidence="3">Cyanate hydratase</fullName>
        <shortName evidence="3">Cyanase</shortName>
        <ecNumber evidence="3">4.2.1.104</ecNumber>
    </recommendedName>
    <alternativeName>
        <fullName evidence="3">Cyanate hydrolase</fullName>
    </alternativeName>
    <alternativeName>
        <fullName evidence="3">Cyanate lyase</fullName>
    </alternativeName>
</protein>
<dbReference type="OrthoDB" id="10019422at2759"/>
<dbReference type="Pfam" id="PF21291">
    <property type="entry name" value="CYNS_N"/>
    <property type="match status" value="1"/>
</dbReference>